<feature type="domain" description="Transposase IS66 C-terminal" evidence="3">
    <location>
        <begin position="163"/>
        <end position="204"/>
    </location>
</feature>
<keyword evidence="1" id="KW-0175">Coiled coil</keyword>
<name>A0A1M6UQW7_SELRU</name>
<dbReference type="Proteomes" id="UP000184263">
    <property type="component" value="Unassembled WGS sequence"/>
</dbReference>
<dbReference type="PANTHER" id="PTHR33678">
    <property type="entry name" value="BLL1576 PROTEIN"/>
    <property type="match status" value="1"/>
</dbReference>
<evidence type="ECO:0000256" key="1">
    <source>
        <dbReference type="SAM" id="Coils"/>
    </source>
</evidence>
<dbReference type="PANTHER" id="PTHR33678:SF1">
    <property type="entry name" value="BLL1576 PROTEIN"/>
    <property type="match status" value="1"/>
</dbReference>
<dbReference type="NCBIfam" id="NF033517">
    <property type="entry name" value="transpos_IS66"/>
    <property type="match status" value="1"/>
</dbReference>
<dbReference type="EMBL" id="FRBC01000014">
    <property type="protein sequence ID" value="SHK71563.1"/>
    <property type="molecule type" value="Genomic_DNA"/>
</dbReference>
<protein>
    <submittedName>
        <fullName evidence="4">IS66 C-terminal element</fullName>
    </submittedName>
</protein>
<feature type="coiled-coil region" evidence="1">
    <location>
        <begin position="58"/>
        <end position="85"/>
    </location>
</feature>
<organism evidence="4 5">
    <name type="scientific">Selenomonas ruminantium</name>
    <dbReference type="NCBI Taxonomy" id="971"/>
    <lineage>
        <taxon>Bacteria</taxon>
        <taxon>Bacillati</taxon>
        <taxon>Bacillota</taxon>
        <taxon>Negativicutes</taxon>
        <taxon>Selenomonadales</taxon>
        <taxon>Selenomonadaceae</taxon>
        <taxon>Selenomonas</taxon>
    </lineage>
</organism>
<dbReference type="Pfam" id="PF13817">
    <property type="entry name" value="DDE_Tnp_IS66_C"/>
    <property type="match status" value="1"/>
</dbReference>
<dbReference type="InterPro" id="IPR039552">
    <property type="entry name" value="IS66_C"/>
</dbReference>
<feature type="domain" description="Transposase IS66 central" evidence="2">
    <location>
        <begin position="1"/>
        <end position="156"/>
    </location>
</feature>
<gene>
    <name evidence="4" type="ORF">SAMN05216582_11418</name>
</gene>
<evidence type="ECO:0000313" key="4">
    <source>
        <dbReference type="EMBL" id="SHK71563.1"/>
    </source>
</evidence>
<dbReference type="InterPro" id="IPR004291">
    <property type="entry name" value="Transposase_IS66_central"/>
</dbReference>
<reference evidence="4 5" key="1">
    <citation type="submission" date="2016-11" db="EMBL/GenBank/DDBJ databases">
        <authorList>
            <person name="Jaros S."/>
            <person name="Januszkiewicz K."/>
            <person name="Wedrychowicz H."/>
        </authorList>
    </citation>
    <scope>NUCLEOTIDE SEQUENCE [LARGE SCALE GENOMIC DNA]</scope>
    <source>
        <strain evidence="4 5">HD4</strain>
    </source>
</reference>
<evidence type="ECO:0000259" key="3">
    <source>
        <dbReference type="Pfam" id="PF13817"/>
    </source>
</evidence>
<proteinExistence type="predicted"/>
<evidence type="ECO:0000313" key="5">
    <source>
        <dbReference type="Proteomes" id="UP000184263"/>
    </source>
</evidence>
<accession>A0A1M6UQW7</accession>
<dbReference type="InterPro" id="IPR052344">
    <property type="entry name" value="Transposase-related"/>
</dbReference>
<sequence length="213" mass="24219">MTDGYAGYEQIPCKEHALCWVHARRYFVDAIPAGISQEEAGESISGQAIRKINELFALDKELSHKSAEERQAERLRLEKDKLEAFFVWLERIKPKTLPKSALGKAVNYALNHRKGLSVFLQDGNIALSNNICERTIRNFTIGRKNWLFSASPKGATASAAVYSIVETSKANGLEPFLYLTYLFEKLPNINFKIHPELLEDFLPWSKEVQQNCK</sequence>
<dbReference type="Pfam" id="PF03050">
    <property type="entry name" value="DDE_Tnp_IS66"/>
    <property type="match status" value="1"/>
</dbReference>
<evidence type="ECO:0000259" key="2">
    <source>
        <dbReference type="Pfam" id="PF03050"/>
    </source>
</evidence>
<dbReference type="AlphaFoldDB" id="A0A1M6UQW7"/>